<dbReference type="Proteomes" id="UP000009168">
    <property type="component" value="Unassembled WGS sequence"/>
</dbReference>
<accession>I7M2M7</accession>
<evidence type="ECO:0000313" key="2">
    <source>
        <dbReference type="Proteomes" id="UP000009168"/>
    </source>
</evidence>
<dbReference type="RefSeq" id="XP_001021077.1">
    <property type="nucleotide sequence ID" value="XM_001021077.1"/>
</dbReference>
<proteinExistence type="predicted"/>
<sequence length="367" mass="43290">MKRIVQIINKTYCSQNQNLAKIISLDIQKTPLLDQQLRNKLLLRQVFTNQEKTHFFLNNQVKQDNQIFKITGNSFFDAFYAAYCLHGEVMISASDIWLSICHKLGQDINRDQQKFEKFFNTSEGINMPTIQIESSVLGQKVFPCKENRWDLILDIFNYQFQRRVQGQIGLLIKNDFDLFSSNLVEQTSANIFLLSQMESNLRFQSCSVCGIQKIHFIGGIEDFEHLAFKIKCLIENNFADWYFNSFFLEPIFKIVNKFIDQMKHPKDIDIQFWNNVFNQKSVDEEYCGKIISEKQIFDGWIKYFFRSELQKEKIPNFLSFTFVPFKDTTQNKDFKLKFSTGMIGIEEVNHNVFRPTTFVKISEVIEN</sequence>
<protein>
    <submittedName>
        <fullName evidence="1">Uncharacterized protein</fullName>
    </submittedName>
</protein>
<dbReference type="InterPro" id="IPR025533">
    <property type="entry name" value="DUF4419"/>
</dbReference>
<evidence type="ECO:0000313" key="1">
    <source>
        <dbReference type="EMBL" id="EAS00832.1"/>
    </source>
</evidence>
<dbReference type="GeneID" id="7838993"/>
<dbReference type="STRING" id="312017.I7M2M7"/>
<dbReference type="Pfam" id="PF14388">
    <property type="entry name" value="DUF4419"/>
    <property type="match status" value="1"/>
</dbReference>
<dbReference type="PANTHER" id="PTHR31252:SF11">
    <property type="entry name" value="DUF4419 DOMAIN-CONTAINING PROTEIN"/>
    <property type="match status" value="1"/>
</dbReference>
<gene>
    <name evidence="1" type="ORF">TTHERM_00310010</name>
</gene>
<reference evidence="2" key="1">
    <citation type="journal article" date="2006" name="PLoS Biol.">
        <title>Macronuclear genome sequence of the ciliate Tetrahymena thermophila, a model eukaryote.</title>
        <authorList>
            <person name="Eisen J.A."/>
            <person name="Coyne R.S."/>
            <person name="Wu M."/>
            <person name="Wu D."/>
            <person name="Thiagarajan M."/>
            <person name="Wortman J.R."/>
            <person name="Badger J.H."/>
            <person name="Ren Q."/>
            <person name="Amedeo P."/>
            <person name="Jones K.M."/>
            <person name="Tallon L.J."/>
            <person name="Delcher A.L."/>
            <person name="Salzberg S.L."/>
            <person name="Silva J.C."/>
            <person name="Haas B.J."/>
            <person name="Majoros W.H."/>
            <person name="Farzad M."/>
            <person name="Carlton J.M."/>
            <person name="Smith R.K. Jr."/>
            <person name="Garg J."/>
            <person name="Pearlman R.E."/>
            <person name="Karrer K.M."/>
            <person name="Sun L."/>
            <person name="Manning G."/>
            <person name="Elde N.C."/>
            <person name="Turkewitz A.P."/>
            <person name="Asai D.J."/>
            <person name="Wilkes D.E."/>
            <person name="Wang Y."/>
            <person name="Cai H."/>
            <person name="Collins K."/>
            <person name="Stewart B.A."/>
            <person name="Lee S.R."/>
            <person name="Wilamowska K."/>
            <person name="Weinberg Z."/>
            <person name="Ruzzo W.L."/>
            <person name="Wloga D."/>
            <person name="Gaertig J."/>
            <person name="Frankel J."/>
            <person name="Tsao C.-C."/>
            <person name="Gorovsky M.A."/>
            <person name="Keeling P.J."/>
            <person name="Waller R.F."/>
            <person name="Patron N.J."/>
            <person name="Cherry J.M."/>
            <person name="Stover N.A."/>
            <person name="Krieger C.J."/>
            <person name="del Toro C."/>
            <person name="Ryder H.F."/>
            <person name="Williamson S.C."/>
            <person name="Barbeau R.A."/>
            <person name="Hamilton E.P."/>
            <person name="Orias E."/>
        </authorList>
    </citation>
    <scope>NUCLEOTIDE SEQUENCE [LARGE SCALE GENOMIC DNA]</scope>
    <source>
        <strain evidence="2">SB210</strain>
    </source>
</reference>
<dbReference type="PANTHER" id="PTHR31252">
    <property type="entry name" value="DUF4419 DOMAIN-CONTAINING PROTEIN"/>
    <property type="match status" value="1"/>
</dbReference>
<dbReference type="eggNOG" id="ENOG502RPX4">
    <property type="taxonomic scope" value="Eukaryota"/>
</dbReference>
<dbReference type="InParanoid" id="I7M2M7"/>
<organism evidence="1 2">
    <name type="scientific">Tetrahymena thermophila (strain SB210)</name>
    <dbReference type="NCBI Taxonomy" id="312017"/>
    <lineage>
        <taxon>Eukaryota</taxon>
        <taxon>Sar</taxon>
        <taxon>Alveolata</taxon>
        <taxon>Ciliophora</taxon>
        <taxon>Intramacronucleata</taxon>
        <taxon>Oligohymenophorea</taxon>
        <taxon>Hymenostomatida</taxon>
        <taxon>Tetrahymenina</taxon>
        <taxon>Tetrahymenidae</taxon>
        <taxon>Tetrahymena</taxon>
    </lineage>
</organism>
<dbReference type="KEGG" id="tet:TTHERM_00310010"/>
<keyword evidence="2" id="KW-1185">Reference proteome</keyword>
<dbReference type="EMBL" id="GG662608">
    <property type="protein sequence ID" value="EAS00832.1"/>
    <property type="molecule type" value="Genomic_DNA"/>
</dbReference>
<name>I7M2M7_TETTS</name>
<dbReference type="HOGENOM" id="CLU_761835_0_0_1"/>
<dbReference type="AlphaFoldDB" id="I7M2M7"/>
<dbReference type="OrthoDB" id="9987685at2759"/>